<protein>
    <submittedName>
        <fullName evidence="4">YARHG domain-containing protein</fullName>
    </submittedName>
</protein>
<dbReference type="Gene3D" id="3.90.70.10">
    <property type="entry name" value="Cysteine proteinases"/>
    <property type="match status" value="1"/>
</dbReference>
<dbReference type="InterPro" id="IPR038434">
    <property type="entry name" value="YARHG_sf"/>
</dbReference>
<keyword evidence="5" id="KW-1185">Reference proteome</keyword>
<evidence type="ECO:0000259" key="3">
    <source>
        <dbReference type="SMART" id="SM01324"/>
    </source>
</evidence>
<dbReference type="PANTHER" id="PTHR12411">
    <property type="entry name" value="CYSTEINE PROTEASE FAMILY C1-RELATED"/>
    <property type="match status" value="1"/>
</dbReference>
<sequence>MRILTIVSLLLAPGVFGQTRGAVFEDPEVYRDIPLAVAPMRGELPERVDLSGSFPRPGDQGDQGSCVGWATAYALKGYLEKKEREWPGRVSNELFSPAFIYNQIKLDGGGAYITSALDLLMQQGVATLASFPYDAGNDDKKPSDAVRREARQFAIASWRRVNPKEIGEVKSHLASGFPILIGMYVGNDFMKHRGSGVFSHGQRSNSEGGHAMCVVGYDDGKEAVKLINSWGTRWGDGGYAWVSYATFQKKVSQAFVVQDIVVYHPDEPEKDLDPEPSEESPWVFGYSGARKIAEAEMRVRSERELWRARNEIYARHGYAFQSAKGKRYAASLGRHYKNQGKSAAQVEAGFNAVEHYNVALILSYEKGRARPNKPEDKAGWIFADSSVRRLNQYELESLSNGELWRARNEIFARNGYVFQSEKGKALAKFMGPLYEPKSSDMEQVFAAMNAVERENVLLIRRYERR</sequence>
<dbReference type="SUPFAM" id="SSF54001">
    <property type="entry name" value="Cysteine proteinases"/>
    <property type="match status" value="1"/>
</dbReference>
<dbReference type="PROSITE" id="PS00639">
    <property type="entry name" value="THIOL_PROTEASE_HIS"/>
    <property type="match status" value="1"/>
</dbReference>
<organism evidence="4 5">
    <name type="scientific">Rubritalea tangerina</name>
    <dbReference type="NCBI Taxonomy" id="430798"/>
    <lineage>
        <taxon>Bacteria</taxon>
        <taxon>Pseudomonadati</taxon>
        <taxon>Verrucomicrobiota</taxon>
        <taxon>Verrucomicrobiia</taxon>
        <taxon>Verrucomicrobiales</taxon>
        <taxon>Rubritaleaceae</taxon>
        <taxon>Rubritalea</taxon>
    </lineage>
</organism>
<proteinExistence type="inferred from homology"/>
<dbReference type="InterPro" id="IPR025660">
    <property type="entry name" value="Pept_his_AS"/>
</dbReference>
<dbReference type="Pfam" id="PF00112">
    <property type="entry name" value="Peptidase_C1"/>
    <property type="match status" value="1"/>
</dbReference>
<dbReference type="Gene3D" id="1.20.58.1690">
    <property type="match status" value="2"/>
</dbReference>
<evidence type="ECO:0000259" key="2">
    <source>
        <dbReference type="SMART" id="SM00645"/>
    </source>
</evidence>
<evidence type="ECO:0000313" key="5">
    <source>
        <dbReference type="Proteomes" id="UP001597389"/>
    </source>
</evidence>
<dbReference type="InterPro" id="IPR038765">
    <property type="entry name" value="Papain-like_cys_pep_sf"/>
</dbReference>
<name>A0ABW4ZFC2_9BACT</name>
<feature type="domain" description="YARHG" evidence="3">
    <location>
        <begin position="378"/>
        <end position="464"/>
    </location>
</feature>
<gene>
    <name evidence="4" type="ORF">ACFSW8_16840</name>
</gene>
<dbReference type="CDD" id="cd02619">
    <property type="entry name" value="Peptidase_C1"/>
    <property type="match status" value="1"/>
</dbReference>
<comment type="similarity">
    <text evidence="1">Belongs to the peptidase C1 family.</text>
</comment>
<dbReference type="SMART" id="SM00645">
    <property type="entry name" value="Pept_C1"/>
    <property type="match status" value="1"/>
</dbReference>
<evidence type="ECO:0000313" key="4">
    <source>
        <dbReference type="EMBL" id="MFD2160574.1"/>
    </source>
</evidence>
<dbReference type="SMART" id="SM01324">
    <property type="entry name" value="YARHG"/>
    <property type="match status" value="2"/>
</dbReference>
<dbReference type="Pfam" id="PF13308">
    <property type="entry name" value="YARHG"/>
    <property type="match status" value="2"/>
</dbReference>
<dbReference type="Proteomes" id="UP001597389">
    <property type="component" value="Unassembled WGS sequence"/>
</dbReference>
<dbReference type="InterPro" id="IPR000668">
    <property type="entry name" value="Peptidase_C1A_C"/>
</dbReference>
<feature type="domain" description="Peptidase C1A papain C-terminal" evidence="2">
    <location>
        <begin position="44"/>
        <end position="246"/>
    </location>
</feature>
<comment type="caution">
    <text evidence="4">The sequence shown here is derived from an EMBL/GenBank/DDBJ whole genome shotgun (WGS) entry which is preliminary data.</text>
</comment>
<reference evidence="5" key="1">
    <citation type="journal article" date="2019" name="Int. J. Syst. Evol. Microbiol.">
        <title>The Global Catalogue of Microorganisms (GCM) 10K type strain sequencing project: providing services to taxonomists for standard genome sequencing and annotation.</title>
        <authorList>
            <consortium name="The Broad Institute Genomics Platform"/>
            <consortium name="The Broad Institute Genome Sequencing Center for Infectious Disease"/>
            <person name="Wu L."/>
            <person name="Ma J."/>
        </authorList>
    </citation>
    <scope>NUCLEOTIDE SEQUENCE [LARGE SCALE GENOMIC DNA]</scope>
    <source>
        <strain evidence="5">CCUG 57942</strain>
    </source>
</reference>
<accession>A0ABW4ZFC2</accession>
<feature type="domain" description="YARHG" evidence="3">
    <location>
        <begin position="280"/>
        <end position="366"/>
    </location>
</feature>
<dbReference type="EMBL" id="JBHUJB010000083">
    <property type="protein sequence ID" value="MFD2160574.1"/>
    <property type="molecule type" value="Genomic_DNA"/>
</dbReference>
<dbReference type="InterPro" id="IPR013128">
    <property type="entry name" value="Peptidase_C1A"/>
</dbReference>
<dbReference type="InterPro" id="IPR025582">
    <property type="entry name" value="YARHG_dom"/>
</dbReference>
<dbReference type="RefSeq" id="WP_377178816.1">
    <property type="nucleotide sequence ID" value="NZ_JBHUJB010000083.1"/>
</dbReference>
<evidence type="ECO:0000256" key="1">
    <source>
        <dbReference type="ARBA" id="ARBA00008455"/>
    </source>
</evidence>